<feature type="zinc finger region" description="dksA C4-type" evidence="1">
    <location>
        <begin position="89"/>
        <end position="113"/>
    </location>
</feature>
<evidence type="ECO:0000313" key="3">
    <source>
        <dbReference type="EMBL" id="ROR91876.1"/>
    </source>
</evidence>
<evidence type="ECO:0000256" key="1">
    <source>
        <dbReference type="PROSITE-ProRule" id="PRU00510"/>
    </source>
</evidence>
<dbReference type="PROSITE" id="PS51128">
    <property type="entry name" value="ZF_DKSA_2"/>
    <property type="match status" value="1"/>
</dbReference>
<dbReference type="EMBL" id="RKHO01000001">
    <property type="protein sequence ID" value="ROR91876.1"/>
    <property type="molecule type" value="Genomic_DNA"/>
</dbReference>
<organism evidence="3 4">
    <name type="scientific">Nocardioides aurantiacus</name>
    <dbReference type="NCBI Taxonomy" id="86796"/>
    <lineage>
        <taxon>Bacteria</taxon>
        <taxon>Bacillati</taxon>
        <taxon>Actinomycetota</taxon>
        <taxon>Actinomycetes</taxon>
        <taxon>Propionibacteriales</taxon>
        <taxon>Nocardioidaceae</taxon>
        <taxon>Nocardioides</taxon>
    </lineage>
</organism>
<name>A0A3N2CWM8_9ACTN</name>
<dbReference type="Gene3D" id="1.20.120.910">
    <property type="entry name" value="DksA, coiled-coil domain"/>
    <property type="match status" value="1"/>
</dbReference>
<reference evidence="3 4" key="1">
    <citation type="submission" date="2018-11" db="EMBL/GenBank/DDBJ databases">
        <title>Sequencing the genomes of 1000 actinobacteria strains.</title>
        <authorList>
            <person name="Klenk H.-P."/>
        </authorList>
    </citation>
    <scope>NUCLEOTIDE SEQUENCE [LARGE SCALE GENOMIC DNA]</scope>
    <source>
        <strain evidence="3 4">DSM 12652</strain>
    </source>
</reference>
<accession>A0A3N2CWM8</accession>
<evidence type="ECO:0000256" key="2">
    <source>
        <dbReference type="SAM" id="MobiDB-lite"/>
    </source>
</evidence>
<dbReference type="Proteomes" id="UP000281738">
    <property type="component" value="Unassembled WGS sequence"/>
</dbReference>
<comment type="caution">
    <text evidence="3">The sequence shown here is derived from an EMBL/GenBank/DDBJ whole genome shotgun (WGS) entry which is preliminary data.</text>
</comment>
<protein>
    <submittedName>
        <fullName evidence="3">TraR/DksA family transcriptional regulator</fullName>
    </submittedName>
</protein>
<dbReference type="PANTHER" id="PTHR33823">
    <property type="entry name" value="RNA POLYMERASE-BINDING TRANSCRIPTION FACTOR DKSA-RELATED"/>
    <property type="match status" value="1"/>
</dbReference>
<feature type="region of interest" description="Disordered" evidence="2">
    <location>
        <begin position="23"/>
        <end position="62"/>
    </location>
</feature>
<evidence type="ECO:0000313" key="4">
    <source>
        <dbReference type="Proteomes" id="UP000281738"/>
    </source>
</evidence>
<sequence length="120" mass="13215">MRMDEDEARKLLAQERDEVEGLLRQLGRDEDEVRPDDVNDPGDAGDSVDAAQPIEQEERDDAVEAGLRDKLAAIDRAEQRLAEGTYGRSVLSGDPIPDARLEAQPTAELTVEEAEAQSRS</sequence>
<dbReference type="AlphaFoldDB" id="A0A3N2CWM8"/>
<feature type="compositionally biased region" description="Acidic residues" evidence="2">
    <location>
        <begin position="29"/>
        <end position="40"/>
    </location>
</feature>
<proteinExistence type="predicted"/>
<keyword evidence="4" id="KW-1185">Reference proteome</keyword>
<gene>
    <name evidence="3" type="ORF">EDD33_2756</name>
</gene>